<evidence type="ECO:0000256" key="1">
    <source>
        <dbReference type="ARBA" id="ARBA00023015"/>
    </source>
</evidence>
<accession>A0ABT6ATL7</accession>
<evidence type="ECO:0000256" key="4">
    <source>
        <dbReference type="SAM" id="MobiDB-lite"/>
    </source>
</evidence>
<evidence type="ECO:0000313" key="6">
    <source>
        <dbReference type="EMBL" id="MDF3835602.1"/>
    </source>
</evidence>
<dbReference type="EMBL" id="JARJLM010000368">
    <property type="protein sequence ID" value="MDF3835602.1"/>
    <property type="molecule type" value="Genomic_DNA"/>
</dbReference>
<keyword evidence="2" id="KW-0238">DNA-binding</keyword>
<comment type="caution">
    <text evidence="6">The sequence shown here is derived from an EMBL/GenBank/DDBJ whole genome shotgun (WGS) entry which is preliminary data.</text>
</comment>
<organism evidence="6 7">
    <name type="scientific">Cupriavidus basilensis</name>
    <dbReference type="NCBI Taxonomy" id="68895"/>
    <lineage>
        <taxon>Bacteria</taxon>
        <taxon>Pseudomonadati</taxon>
        <taxon>Pseudomonadota</taxon>
        <taxon>Betaproteobacteria</taxon>
        <taxon>Burkholderiales</taxon>
        <taxon>Burkholderiaceae</taxon>
        <taxon>Cupriavidus</taxon>
    </lineage>
</organism>
<feature type="compositionally biased region" description="Low complexity" evidence="4">
    <location>
        <begin position="10"/>
        <end position="22"/>
    </location>
</feature>
<dbReference type="PANTHER" id="PTHR42756:SF1">
    <property type="entry name" value="TRANSCRIPTIONAL REPRESSOR OF EMRAB OPERON"/>
    <property type="match status" value="1"/>
</dbReference>
<dbReference type="InterPro" id="IPR000835">
    <property type="entry name" value="HTH_MarR-typ"/>
</dbReference>
<dbReference type="PANTHER" id="PTHR42756">
    <property type="entry name" value="TRANSCRIPTIONAL REGULATOR, MARR"/>
    <property type="match status" value="1"/>
</dbReference>
<reference evidence="6 7" key="1">
    <citation type="submission" date="2023-03" db="EMBL/GenBank/DDBJ databases">
        <title>Draft assemblies of triclosan tolerant bacteria isolated from returned activated sludge.</title>
        <authorList>
            <person name="Van Hamelsveld S."/>
        </authorList>
    </citation>
    <scope>NUCLEOTIDE SEQUENCE [LARGE SCALE GENOMIC DNA]</scope>
    <source>
        <strain evidence="6 7">GW210010_S58</strain>
    </source>
</reference>
<dbReference type="InterPro" id="IPR036388">
    <property type="entry name" value="WH-like_DNA-bd_sf"/>
</dbReference>
<evidence type="ECO:0000313" key="7">
    <source>
        <dbReference type="Proteomes" id="UP001216674"/>
    </source>
</evidence>
<evidence type="ECO:0000256" key="2">
    <source>
        <dbReference type="ARBA" id="ARBA00023125"/>
    </source>
</evidence>
<dbReference type="Proteomes" id="UP001216674">
    <property type="component" value="Unassembled WGS sequence"/>
</dbReference>
<dbReference type="Gene3D" id="1.10.10.10">
    <property type="entry name" value="Winged helix-like DNA-binding domain superfamily/Winged helix DNA-binding domain"/>
    <property type="match status" value="1"/>
</dbReference>
<dbReference type="SUPFAM" id="SSF46785">
    <property type="entry name" value="Winged helix' DNA-binding domain"/>
    <property type="match status" value="1"/>
</dbReference>
<dbReference type="PROSITE" id="PS01117">
    <property type="entry name" value="HTH_MARR_1"/>
    <property type="match status" value="1"/>
</dbReference>
<gene>
    <name evidence="6" type="ORF">P3W85_21990</name>
</gene>
<feature type="region of interest" description="Disordered" evidence="4">
    <location>
        <begin position="1"/>
        <end position="39"/>
    </location>
</feature>
<sequence>MAIRGKPKAHGATAPAPAAGDGDPPPAGQPAPATGADGDRVDRILAQWARERPDLDAAPMGIIGRVWRLARHTDRAVEAALAPTGLNSWEFDVLATLRRSGPPYALSPGALIDSLMITSGTMTNRIDHLERAGLVRRCPNPEDRRGLLIELTQDGRTRIDHALEVHVANEHRLLARLSAAERKQLAGLLRRWLQGFEPLGQ</sequence>
<dbReference type="InterPro" id="IPR036390">
    <property type="entry name" value="WH_DNA-bd_sf"/>
</dbReference>
<dbReference type="SMART" id="SM00347">
    <property type="entry name" value="HTH_MARR"/>
    <property type="match status" value="1"/>
</dbReference>
<dbReference type="PROSITE" id="PS50995">
    <property type="entry name" value="HTH_MARR_2"/>
    <property type="match status" value="1"/>
</dbReference>
<dbReference type="InterPro" id="IPR023187">
    <property type="entry name" value="Tscrpt_reg_MarR-type_CS"/>
</dbReference>
<keyword evidence="3" id="KW-0804">Transcription</keyword>
<keyword evidence="1" id="KW-0805">Transcription regulation</keyword>
<dbReference type="RefSeq" id="WP_276266338.1">
    <property type="nucleotide sequence ID" value="NZ_JARJLM010000368.1"/>
</dbReference>
<evidence type="ECO:0000256" key="3">
    <source>
        <dbReference type="ARBA" id="ARBA00023163"/>
    </source>
</evidence>
<keyword evidence="7" id="KW-1185">Reference proteome</keyword>
<feature type="domain" description="HTH marR-type" evidence="5">
    <location>
        <begin position="59"/>
        <end position="194"/>
    </location>
</feature>
<dbReference type="PRINTS" id="PR00598">
    <property type="entry name" value="HTHMARR"/>
</dbReference>
<dbReference type="Pfam" id="PF12802">
    <property type="entry name" value="MarR_2"/>
    <property type="match status" value="1"/>
</dbReference>
<proteinExistence type="predicted"/>
<evidence type="ECO:0000259" key="5">
    <source>
        <dbReference type="PROSITE" id="PS50995"/>
    </source>
</evidence>
<name>A0ABT6ATL7_9BURK</name>
<protein>
    <submittedName>
        <fullName evidence="6">MarR family transcriptional regulator</fullName>
    </submittedName>
</protein>